<dbReference type="CDD" id="cd18595">
    <property type="entry name" value="ABC_6TM_MRP1_2_3_6_D1_like"/>
    <property type="match status" value="1"/>
</dbReference>
<evidence type="ECO:0000256" key="19">
    <source>
        <dbReference type="ARBA" id="ARBA00082794"/>
    </source>
</evidence>
<evidence type="ECO:0000313" key="27">
    <source>
        <dbReference type="Proteomes" id="UP001474421"/>
    </source>
</evidence>
<dbReference type="Gene3D" id="3.40.50.300">
    <property type="entry name" value="P-loop containing nucleotide triphosphate hydrolases"/>
    <property type="match status" value="2"/>
</dbReference>
<keyword evidence="4" id="KW-1003">Cell membrane</keyword>
<dbReference type="SMART" id="SM00638">
    <property type="entry name" value="LPD_N"/>
    <property type="match status" value="1"/>
</dbReference>
<feature type="transmembrane region" description="Helical" evidence="22">
    <location>
        <begin position="40"/>
        <end position="59"/>
    </location>
</feature>
<evidence type="ECO:0000256" key="15">
    <source>
        <dbReference type="ARBA" id="ARBA00034696"/>
    </source>
</evidence>
<keyword evidence="10" id="KW-1278">Translocase</keyword>
<dbReference type="SUPFAM" id="SSF56968">
    <property type="entry name" value="Lipovitellin-phosvitin complex, beta-sheet shell regions"/>
    <property type="match status" value="2"/>
</dbReference>
<dbReference type="InterPro" id="IPR001747">
    <property type="entry name" value="Vitellogenin_N"/>
</dbReference>
<feature type="transmembrane region" description="Helical" evidence="22">
    <location>
        <begin position="459"/>
        <end position="477"/>
    </location>
</feature>
<feature type="domain" description="ABC transmembrane type-1" evidence="24">
    <location>
        <begin position="320"/>
        <end position="602"/>
    </location>
</feature>
<dbReference type="PROSITE" id="PS00211">
    <property type="entry name" value="ABC_TRANSPORTER_1"/>
    <property type="match status" value="2"/>
</dbReference>
<feature type="domain" description="Vitellogenin" evidence="25">
    <location>
        <begin position="657"/>
        <end position="1944"/>
    </location>
</feature>
<dbReference type="NCBIfam" id="TIGR00957">
    <property type="entry name" value="MRP_assoc_pro"/>
    <property type="match status" value="1"/>
</dbReference>
<dbReference type="Pfam" id="PF01347">
    <property type="entry name" value="Vitellogenin_N"/>
    <property type="match status" value="2"/>
</dbReference>
<comment type="caution">
    <text evidence="20">Lacks conserved residue(s) required for the propagation of feature annotation.</text>
</comment>
<dbReference type="SUPFAM" id="SSF90123">
    <property type="entry name" value="ABC transporter transmembrane region"/>
    <property type="match status" value="2"/>
</dbReference>
<comment type="catalytic activity">
    <reaction evidence="16">
        <text>leukotriene C4(in) + ATP + H2O = leukotriene C4(out) + ADP + phosphate + H(+)</text>
        <dbReference type="Rhea" id="RHEA:38963"/>
        <dbReference type="ChEBI" id="CHEBI:15377"/>
        <dbReference type="ChEBI" id="CHEBI:15378"/>
        <dbReference type="ChEBI" id="CHEBI:30616"/>
        <dbReference type="ChEBI" id="CHEBI:43474"/>
        <dbReference type="ChEBI" id="CHEBI:57973"/>
        <dbReference type="ChEBI" id="CHEBI:456216"/>
    </reaction>
    <physiologicalReaction direction="left-to-right" evidence="16">
        <dbReference type="Rhea" id="RHEA:38964"/>
    </physiologicalReaction>
</comment>
<dbReference type="GO" id="GO:0015431">
    <property type="term" value="F:ABC-type glutathione S-conjugate transporter activity"/>
    <property type="evidence" value="ECO:0007669"/>
    <property type="project" value="UniProtKB-EC"/>
</dbReference>
<dbReference type="Gene3D" id="2.20.80.10">
    <property type="entry name" value="Lipovitellin-phosvitin complex, chain A, domain 4"/>
    <property type="match status" value="1"/>
</dbReference>
<evidence type="ECO:0000259" key="25">
    <source>
        <dbReference type="PROSITE" id="PS51211"/>
    </source>
</evidence>
<dbReference type="EMBL" id="JAOTOJ010000014">
    <property type="protein sequence ID" value="KAK9393199.1"/>
    <property type="molecule type" value="Genomic_DNA"/>
</dbReference>
<dbReference type="InterPro" id="IPR015255">
    <property type="entry name" value="Vitellinogen_open_b-sht"/>
</dbReference>
<evidence type="ECO:0000256" key="4">
    <source>
        <dbReference type="ARBA" id="ARBA00022475"/>
    </source>
</evidence>
<dbReference type="FunFam" id="3.40.50.300:FF:000074">
    <property type="entry name" value="Multidrug resistance-associated protein 5 isoform 1"/>
    <property type="match status" value="1"/>
</dbReference>
<evidence type="ECO:0000313" key="26">
    <source>
        <dbReference type="EMBL" id="KAK9393199.1"/>
    </source>
</evidence>
<keyword evidence="11 22" id="KW-1133">Transmembrane helix</keyword>
<feature type="domain" description="ABC transmembrane type-1" evidence="24">
    <location>
        <begin position="953"/>
        <end position="1231"/>
    </location>
</feature>
<evidence type="ECO:0000259" key="23">
    <source>
        <dbReference type="PROSITE" id="PS50893"/>
    </source>
</evidence>
<dbReference type="FunFam" id="1.20.1560.10:FF:000001">
    <property type="entry name" value="ATP-binding cassette subfamily C member 1"/>
    <property type="match status" value="1"/>
</dbReference>
<dbReference type="GO" id="GO:0055062">
    <property type="term" value="P:phosphate ion homeostasis"/>
    <property type="evidence" value="ECO:0007669"/>
    <property type="project" value="UniProtKB-ARBA"/>
</dbReference>
<dbReference type="InterPro" id="IPR017871">
    <property type="entry name" value="ABC_transporter-like_CS"/>
</dbReference>
<evidence type="ECO:0000256" key="13">
    <source>
        <dbReference type="ARBA" id="ARBA00023180"/>
    </source>
</evidence>
<dbReference type="InterPro" id="IPR027417">
    <property type="entry name" value="P-loop_NTPase"/>
</dbReference>
<dbReference type="InterPro" id="IPR011527">
    <property type="entry name" value="ABC1_TM_dom"/>
</dbReference>
<keyword evidence="12 22" id="KW-0472">Membrane</keyword>
<dbReference type="CDD" id="cd03244">
    <property type="entry name" value="ABCC_MRP_domain2"/>
    <property type="match status" value="1"/>
</dbReference>
<feature type="domain" description="ABC transporter" evidence="23">
    <location>
        <begin position="1270"/>
        <end position="1502"/>
    </location>
</feature>
<evidence type="ECO:0000256" key="18">
    <source>
        <dbReference type="ARBA" id="ARBA00069160"/>
    </source>
</evidence>
<keyword evidence="6 22" id="KW-0812">Transmembrane</keyword>
<feature type="compositionally biased region" description="Polar residues" evidence="21">
    <location>
        <begin position="890"/>
        <end position="904"/>
    </location>
</feature>
<comment type="function">
    <text evidence="17">Mediates the release of nucleoside triphosphates, predominantly ATP, into the circulation, where it is rapidly converted into AMP and the mineralization inhibitor inorganic pyrophosphate (PPi) by the ecto-enzyme ectonucleotide pyrophosphatase phosphodiesterase 1 (ENPP1), therefore playing a role in PPi homeostasis.</text>
</comment>
<feature type="compositionally biased region" description="Basic and acidic residues" evidence="21">
    <location>
        <begin position="906"/>
        <end position="925"/>
    </location>
</feature>
<dbReference type="GO" id="GO:0005319">
    <property type="term" value="F:lipid transporter activity"/>
    <property type="evidence" value="ECO:0007669"/>
    <property type="project" value="InterPro"/>
</dbReference>
<evidence type="ECO:0000256" key="5">
    <source>
        <dbReference type="ARBA" id="ARBA00022553"/>
    </source>
</evidence>
<feature type="transmembrane region" description="Helical" evidence="22">
    <location>
        <begin position="991"/>
        <end position="1019"/>
    </location>
</feature>
<evidence type="ECO:0000256" key="7">
    <source>
        <dbReference type="ARBA" id="ARBA00022737"/>
    </source>
</evidence>
<dbReference type="SUPFAM" id="SSF48431">
    <property type="entry name" value="Lipovitellin-phosvitin complex, superhelical domain"/>
    <property type="match status" value="1"/>
</dbReference>
<dbReference type="InterPro" id="IPR003439">
    <property type="entry name" value="ABC_transporter-like_ATP-bd"/>
</dbReference>
<keyword evidence="8" id="KW-0547">Nucleotide-binding</keyword>
<evidence type="ECO:0000259" key="24">
    <source>
        <dbReference type="PROSITE" id="PS50929"/>
    </source>
</evidence>
<evidence type="ECO:0000256" key="6">
    <source>
        <dbReference type="ARBA" id="ARBA00022692"/>
    </source>
</evidence>
<dbReference type="GO" id="GO:0005524">
    <property type="term" value="F:ATP binding"/>
    <property type="evidence" value="ECO:0007669"/>
    <property type="project" value="UniProtKB-KW"/>
</dbReference>
<dbReference type="Pfam" id="PF00664">
    <property type="entry name" value="ABC_membrane"/>
    <property type="match status" value="2"/>
</dbReference>
<keyword evidence="9" id="KW-0067">ATP-binding</keyword>
<dbReference type="SUPFAM" id="SSF52540">
    <property type="entry name" value="P-loop containing nucleoside triphosphate hydrolases"/>
    <property type="match status" value="2"/>
</dbReference>
<feature type="transmembrane region" description="Helical" evidence="22">
    <location>
        <begin position="139"/>
        <end position="158"/>
    </location>
</feature>
<dbReference type="FunFam" id="3.40.50.300:FF:000450">
    <property type="entry name" value="ABC transporter C family member 2"/>
    <property type="match status" value="1"/>
</dbReference>
<comment type="caution">
    <text evidence="26">The sequence shown here is derived from an EMBL/GenBank/DDBJ whole genome shotgun (WGS) entry which is preliminary data.</text>
</comment>
<dbReference type="GO" id="GO:0016887">
    <property type="term" value="F:ATP hydrolysis activity"/>
    <property type="evidence" value="ECO:0007669"/>
    <property type="project" value="InterPro"/>
</dbReference>
<keyword evidence="27" id="KW-1185">Reference proteome</keyword>
<feature type="transmembrane region" description="Helical" evidence="22">
    <location>
        <begin position="538"/>
        <end position="564"/>
    </location>
</feature>
<accession>A0AAW1ATM8</accession>
<feature type="transmembrane region" description="Helical" evidence="22">
    <location>
        <begin position="949"/>
        <end position="971"/>
    </location>
</feature>
<dbReference type="SMART" id="SM00382">
    <property type="entry name" value="AAA"/>
    <property type="match status" value="2"/>
</dbReference>
<keyword evidence="7" id="KW-0677">Repeat</keyword>
<feature type="transmembrane region" description="Helical" evidence="22">
    <location>
        <begin position="1069"/>
        <end position="1102"/>
    </location>
</feature>
<evidence type="ECO:0000256" key="2">
    <source>
        <dbReference type="ARBA" id="ARBA00009726"/>
    </source>
</evidence>
<dbReference type="CDD" id="cd18603">
    <property type="entry name" value="ABC_6TM_MRP1_2_3_6_D2_like"/>
    <property type="match status" value="1"/>
</dbReference>
<dbReference type="PROSITE" id="PS50929">
    <property type="entry name" value="ABC_TM1F"/>
    <property type="match status" value="2"/>
</dbReference>
<evidence type="ECO:0000256" key="1">
    <source>
        <dbReference type="ARBA" id="ARBA00004554"/>
    </source>
</evidence>
<evidence type="ECO:0000256" key="16">
    <source>
        <dbReference type="ARBA" id="ARBA00047523"/>
    </source>
</evidence>
<dbReference type="Pfam" id="PF00005">
    <property type="entry name" value="ABC_tran"/>
    <property type="match status" value="2"/>
</dbReference>
<feature type="transmembrane region" description="Helical" evidence="22">
    <location>
        <begin position="178"/>
        <end position="194"/>
    </location>
</feature>
<gene>
    <name evidence="26" type="ORF">NXF25_016461</name>
</gene>
<keyword evidence="5" id="KW-0597">Phosphoprotein</keyword>
<evidence type="ECO:0000256" key="8">
    <source>
        <dbReference type="ARBA" id="ARBA00022741"/>
    </source>
</evidence>
<evidence type="ECO:0000256" key="3">
    <source>
        <dbReference type="ARBA" id="ARBA00022448"/>
    </source>
</evidence>
<feature type="transmembrane region" description="Helical" evidence="22">
    <location>
        <begin position="354"/>
        <end position="374"/>
    </location>
</feature>
<dbReference type="InterPro" id="IPR050173">
    <property type="entry name" value="ABC_transporter_C-like"/>
</dbReference>
<dbReference type="PROSITE" id="PS51211">
    <property type="entry name" value="VITELLOGENIN"/>
    <property type="match status" value="1"/>
</dbReference>
<feature type="transmembrane region" description="Helical" evidence="22">
    <location>
        <begin position="431"/>
        <end position="453"/>
    </location>
</feature>
<evidence type="ECO:0000256" key="20">
    <source>
        <dbReference type="PROSITE-ProRule" id="PRU00557"/>
    </source>
</evidence>
<dbReference type="EC" id="7.6.2.3" evidence="14"/>
<evidence type="ECO:0000256" key="21">
    <source>
        <dbReference type="SAM" id="MobiDB-lite"/>
    </source>
</evidence>
<evidence type="ECO:0000256" key="17">
    <source>
        <dbReference type="ARBA" id="ARBA00053331"/>
    </source>
</evidence>
<evidence type="ECO:0000256" key="9">
    <source>
        <dbReference type="ARBA" id="ARBA00022840"/>
    </source>
</evidence>
<dbReference type="InterPro" id="IPR015817">
    <property type="entry name" value="Vitellinogen_open_b-sht_sub1"/>
</dbReference>
<evidence type="ECO:0000256" key="14">
    <source>
        <dbReference type="ARBA" id="ARBA00024220"/>
    </source>
</evidence>
<dbReference type="Pfam" id="PF24357">
    <property type="entry name" value="TMD0_ABC"/>
    <property type="match status" value="1"/>
</dbReference>
<dbReference type="InterPro" id="IPR056227">
    <property type="entry name" value="TMD0_ABC"/>
</dbReference>
<dbReference type="InterPro" id="IPR003593">
    <property type="entry name" value="AAA+_ATPase"/>
</dbReference>
<dbReference type="PANTHER" id="PTHR24223:SF339">
    <property type="entry name" value="ATP-BINDING CASSETTE SUB-FAMILY C MEMBER 6"/>
    <property type="match status" value="1"/>
</dbReference>
<evidence type="ECO:0000256" key="22">
    <source>
        <dbReference type="SAM" id="Phobius"/>
    </source>
</evidence>
<dbReference type="InterPro" id="IPR036640">
    <property type="entry name" value="ABC1_TM_sf"/>
</dbReference>
<keyword evidence="3" id="KW-0813">Transport</keyword>
<dbReference type="Proteomes" id="UP001474421">
    <property type="component" value="Unassembled WGS sequence"/>
</dbReference>
<dbReference type="SMART" id="SM01169">
    <property type="entry name" value="DUF1943"/>
    <property type="match status" value="1"/>
</dbReference>
<evidence type="ECO:0000256" key="10">
    <source>
        <dbReference type="ARBA" id="ARBA00022967"/>
    </source>
</evidence>
<evidence type="ECO:0000256" key="11">
    <source>
        <dbReference type="ARBA" id="ARBA00022989"/>
    </source>
</evidence>
<feature type="region of interest" description="Disordered" evidence="21">
    <location>
        <begin position="889"/>
        <end position="925"/>
    </location>
</feature>
<protein>
    <recommendedName>
        <fullName evidence="18">ATP-binding cassette sub-family C member 6</fullName>
        <ecNumber evidence="14">7.6.2.3</ecNumber>
    </recommendedName>
    <alternativeName>
        <fullName evidence="19">Multidrug resistance-associated protein 6</fullName>
    </alternativeName>
</protein>
<comment type="subcellular location">
    <subcellularLocation>
        <location evidence="15">Basal cell membrane</location>
        <topology evidence="15">Multi-pass membrane protein</topology>
    </subcellularLocation>
    <subcellularLocation>
        <location evidence="1">Basolateral cell membrane</location>
        <topology evidence="1">Multi-pass membrane protein</topology>
    </subcellularLocation>
</comment>
<feature type="transmembrane region" description="Helical" evidence="22">
    <location>
        <begin position="109"/>
        <end position="127"/>
    </location>
</feature>
<dbReference type="InterPro" id="IPR011030">
    <property type="entry name" value="Lipovitellin_superhlx_dom"/>
</dbReference>
<keyword evidence="13" id="KW-0325">Glycoprotein</keyword>
<dbReference type="Pfam" id="PF09172">
    <property type="entry name" value="Vit_open_b-sht"/>
    <property type="match status" value="1"/>
</dbReference>
<dbReference type="Gene3D" id="2.20.50.20">
    <property type="entry name" value="Lipovitellin. Chain A, domain 3"/>
    <property type="match status" value="1"/>
</dbReference>
<proteinExistence type="inferred from homology"/>
<comment type="similarity">
    <text evidence="2">Belongs to the ABC transporter superfamily. ABCC family. Conjugate transporter (TC 3.A.1.208) subfamily.</text>
</comment>
<sequence>MSWAQGLCSSQQDQTAGLGNQNQTWWMDLPGFAACFQNTIAIWVPCFYLWASFPFYYLYLRKNGRGYIRMSAVFKAKMILGFALSVLCFSTVSYLLWETSQRVSPAPGLIISSTVQLVTMILVIFLTQMERMKGIQSSGILMVFWLLSLLSSSLFFSFKMHRAMQGGFQEQPFHHLSVYIYFVLVFLELVLCCFKDPPPFFSSVSNDLNPCPESGASFVSKLTFWWFARLIWKGYWTPVQPEDLWSLARDNSSEEIIDKVKDAWDKHSPRTEQTTKCVRLKRRQTQRENADETATLLQPKASKSKELLKSFWSVFGIHFLLATLCLLICDVFLFSVPKILSLFLDFINDQEAPLWIGYFYAAAMFLLACLQTLFEQRYMYICFMLGMRLKTAITGLVYRKILVLSNAAKNASSVGEIVNLVSVDVQKLMDLIIYFNGTWLAPIRIVICFVFLWQLLGPSALSAVVIFLVLLPLNFVISKKRSQLQEAQIKYKDSRAKLTSTILSDVKVLKLHGWEKNFISKVLGIRTQELQALKTSQFLFSASLASFQSSTFLISFIVFAVYTLSDKTNVLDAKKAFVSLSLVNILNTAHSFLPFSINAIVQAKVSIRRLSTFLSLEELDPTQVDVESSDRNSNCIMVTNGTFSWCREGSPCLNRINLTVPRGSLCAVVGQVGAGKSSLLSALLGELHRMEGSVVIKGTIAFAPQISWIQNASVEDNIVFGKKMERAWYNEVVKACALQPDIDSFPAGSQTEIGDKGMNLSGGQKQRLSLARAVYMKASVYLLDDPLSAVDAPVGRHIFNQVLGPNGLLKEKTRILVTNSIHVLPKVDNIIVMVNGELCETGSWQELIQKQGAFSDFLRSQNREEKDHQDLQMTAGHLKDVGNIKRISTAPVTQDETPGKTSQPLAKRDSYKPTDEQGKRLMTEDKKQKTGRVKISVYLMYLRTAGSLFWVYIVLLFACQQVFSFCRGYWLSLWANDPISNGTQPHTQLRVGIFFLLGFTQAIGKFGSVAAVFLAGIVASRKLFQQLLWDVLRSPMIFFEQTPSGNLLNRFSKEMDAIDSIIPDKLKSLLGFLFNLLEIYVVIVAATPMVLVAILPLSALYIAFQVFFVTTSCQLKRLEAASRSPIYSHVSETFEGSSLIRAFRAQQRFVVQNDVRVDENQKVSFPAVVADRWLATNIEILGNTIVLFAALLAVVYKAHLSPGMVGFSISSALQITGILNWMVRASAEIDNQIMSVERVRDYSQSPKEAPWTLDDPLQGGSWPTERAIELRGYSLRYRPELSLALKNINLKIKPHEKVGIVGRTGAGKSSLAMGLLRLVEAADGEIVIDGINIAQMGLHNLRSKITIVPQDPVLFGGSLRENLDPLDQYSDGDIWTALEQTQLKSFVSDLPGQLAYECSEGGGDLSVGQQQLICLARGLLRKAKILILDEATAAVDLETDLQIQSTIRSQFKDCTVLTIAHRLNAMMEFDRILVMENGQVAEFDTPEALRVQKGLFYKMAADSGLLQGVQIKTIFESEVKLMNENDNLREILERYPLWFCFHNGKVLKIFPQKNESTWALNVKRGILSALQTSSLGAAANNSVDEEQLLSSKSECVQRFEEKGILAEIKCMESHLVTPPARKGSGVKMHTQTVLKLFQTEIHSVSQEKVTTNDLYESSLLYEKEKRATLSKEEEMKEVVDVLQKLCMKPAMDTEPTELFLNLVFALREASTDALMELWQSPSSRCQDNWQPLLEALPFCATEPCVVLMKKLIVLQEVEEDHLERFLRSLAFIPEPTAGMIDALAPLLELSKERQITFLGLTSLLHHFCSTRTSCDQVPAVLRIMKILGRRLGRKCVGSRSGGTAQMELILNAIGNAGLAATSLTTLLSSCAVLKTNPTEIRLAAVEAFRRIPCAANRAALVHLFQTYEEKVEIRIASYLMAMKCPSKDLFNIIKWTLKQERSSQEDIILKEFDWETWKFSSYTDVTFHSAMASGNAEAQVIFSPTSFIPHLILTNFTIHLLGQAINLLEVRVSLDNMEDVVRTFFDFQDTKGRRVKPESPTEMVNKIPQNKPLSKQFNLKSHLPKGNKTALRMESDCPNGQYHKINDFVKKFTPKMGKKKKPKCRVSLKIFGNELMILDCSNLRGQAKRYSLNLAELTMKVLKGQEVQWNKRLSLATEEVQFPTISGLPVLLGFNASAAVNLTARGDTSFKKHNHFFISGYLKPSVILQISAQMGIVGVLGDSGLKWSTVLRSSTNLDGGIQVKKGKEFKFFWNTPEDTMEIVHFSSKLYVTARERKKTIGRFPGQAELCTSEEASKTFSWQLCSEVFLPDDKASSFLLPFPGPVKVTVTLRKQDRSLKQYLIKAAYHYVAQV</sequence>
<dbReference type="PANTHER" id="PTHR24223">
    <property type="entry name" value="ATP-BINDING CASSETTE SUB-FAMILY C"/>
    <property type="match status" value="1"/>
</dbReference>
<dbReference type="FunFam" id="1.20.1560.10:FF:000032">
    <property type="entry name" value="ATP-binding cassette sub-family C member 6"/>
    <property type="match status" value="1"/>
</dbReference>
<feature type="transmembrane region" description="Helical" evidence="22">
    <location>
        <begin position="310"/>
        <end position="334"/>
    </location>
</feature>
<dbReference type="InterPro" id="IPR005292">
    <property type="entry name" value="MRP"/>
</dbReference>
<feature type="transmembrane region" description="Helical" evidence="22">
    <location>
        <begin position="576"/>
        <end position="601"/>
    </location>
</feature>
<organism evidence="26 27">
    <name type="scientific">Crotalus adamanteus</name>
    <name type="common">Eastern diamondback rattlesnake</name>
    <dbReference type="NCBI Taxonomy" id="8729"/>
    <lineage>
        <taxon>Eukaryota</taxon>
        <taxon>Metazoa</taxon>
        <taxon>Chordata</taxon>
        <taxon>Craniata</taxon>
        <taxon>Vertebrata</taxon>
        <taxon>Euteleostomi</taxon>
        <taxon>Lepidosauria</taxon>
        <taxon>Squamata</taxon>
        <taxon>Bifurcata</taxon>
        <taxon>Unidentata</taxon>
        <taxon>Episquamata</taxon>
        <taxon>Toxicofera</taxon>
        <taxon>Serpentes</taxon>
        <taxon>Colubroidea</taxon>
        <taxon>Viperidae</taxon>
        <taxon>Crotalinae</taxon>
        <taxon>Crotalus</taxon>
    </lineage>
</organism>
<dbReference type="Gene3D" id="1.20.1560.10">
    <property type="entry name" value="ABC transporter type 1, transmembrane domain"/>
    <property type="match status" value="2"/>
</dbReference>
<reference evidence="26 27" key="1">
    <citation type="journal article" date="2024" name="Proc. Natl. Acad. Sci. U.S.A.">
        <title>The genetic regulatory architecture and epigenomic basis for age-related changes in rattlesnake venom.</title>
        <authorList>
            <person name="Hogan M.P."/>
            <person name="Holding M.L."/>
            <person name="Nystrom G.S."/>
            <person name="Colston T.J."/>
            <person name="Bartlett D.A."/>
            <person name="Mason A.J."/>
            <person name="Ellsworth S.A."/>
            <person name="Rautsaw R.M."/>
            <person name="Lawrence K.C."/>
            <person name="Strickland J.L."/>
            <person name="He B."/>
            <person name="Fraser P."/>
            <person name="Margres M.J."/>
            <person name="Gilbert D.M."/>
            <person name="Gibbs H.L."/>
            <person name="Parkinson C.L."/>
            <person name="Rokyta D.R."/>
        </authorList>
    </citation>
    <scope>NUCLEOTIDE SEQUENCE [LARGE SCALE GENOMIC DNA]</scope>
    <source>
        <strain evidence="26">DRR0105</strain>
    </source>
</reference>
<dbReference type="Gene3D" id="1.25.10.20">
    <property type="entry name" value="Vitellinogen, superhelical"/>
    <property type="match status" value="1"/>
</dbReference>
<dbReference type="PROSITE" id="PS50893">
    <property type="entry name" value="ABC_TRANSPORTER_2"/>
    <property type="match status" value="2"/>
</dbReference>
<feature type="transmembrane region" description="Helical" evidence="22">
    <location>
        <begin position="1173"/>
        <end position="1196"/>
    </location>
</feature>
<feature type="domain" description="ABC transporter" evidence="23">
    <location>
        <begin position="636"/>
        <end position="860"/>
    </location>
</feature>
<evidence type="ECO:0000256" key="12">
    <source>
        <dbReference type="ARBA" id="ARBA00023136"/>
    </source>
</evidence>
<dbReference type="CDD" id="cd03250">
    <property type="entry name" value="ABCC_MRP_domain1"/>
    <property type="match status" value="1"/>
</dbReference>
<feature type="transmembrane region" description="Helical" evidence="22">
    <location>
        <begin position="79"/>
        <end position="97"/>
    </location>
</feature>
<dbReference type="InterPro" id="IPR015819">
    <property type="entry name" value="Lipid_transp_b-sht_shell"/>
</dbReference>
<name>A0AAW1ATM8_CROAD</name>
<dbReference type="GO" id="GO:0016323">
    <property type="term" value="C:basolateral plasma membrane"/>
    <property type="evidence" value="ECO:0007669"/>
    <property type="project" value="UniProtKB-SubCell"/>
</dbReference>